<dbReference type="AlphaFoldDB" id="A0A839V3L2"/>
<evidence type="ECO:0000313" key="1">
    <source>
        <dbReference type="EMBL" id="MBB3175130.1"/>
    </source>
</evidence>
<reference evidence="1 3" key="2">
    <citation type="submission" date="2020-08" db="EMBL/GenBank/DDBJ databases">
        <title>Genomic Encyclopedia of Type Strains, Phase III (KMG-III): the genomes of soil and plant-associated and newly described type strains.</title>
        <authorList>
            <person name="Whitman W."/>
        </authorList>
    </citation>
    <scope>NUCLEOTIDE SEQUENCE [LARGE SCALE GENOMIC DNA]</scope>
    <source>
        <strain evidence="1 3">CECT 8088</strain>
    </source>
</reference>
<dbReference type="Proteomes" id="UP000557688">
    <property type="component" value="Unassembled WGS sequence"/>
</dbReference>
<sequence>MPDPSLPTERALLAGAQFLHNSLQSDMTSWVMRHRIAAEGSRVDQQILAAIAPLEGGAAIADMLQADRDIVSLGLDTATLYEPRVRISIYAALSGHSHSAKSCATACHFLDVRGPWLHAWSELRHWLNEADMEAGERSAQLHKFKRADDSYAQQNHRHLLKFAGVAQ</sequence>
<evidence type="ECO:0000313" key="4">
    <source>
        <dbReference type="Proteomes" id="UP000565205"/>
    </source>
</evidence>
<organism evidence="1 3">
    <name type="scientific">Endobacter medicaginis</name>
    <dbReference type="NCBI Taxonomy" id="1181271"/>
    <lineage>
        <taxon>Bacteria</taxon>
        <taxon>Pseudomonadati</taxon>
        <taxon>Pseudomonadota</taxon>
        <taxon>Alphaproteobacteria</taxon>
        <taxon>Acetobacterales</taxon>
        <taxon>Acetobacteraceae</taxon>
        <taxon>Endobacter</taxon>
    </lineage>
</organism>
<evidence type="ECO:0000313" key="3">
    <source>
        <dbReference type="Proteomes" id="UP000557688"/>
    </source>
</evidence>
<keyword evidence="3" id="KW-1185">Reference proteome</keyword>
<reference evidence="2 4" key="1">
    <citation type="submission" date="2020-06" db="EMBL/GenBank/DDBJ databases">
        <title>Description of novel acetic acid bacteria.</title>
        <authorList>
            <person name="Sombolestani A."/>
        </authorList>
    </citation>
    <scope>NUCLEOTIDE SEQUENCE [LARGE SCALE GENOMIC DNA]</scope>
    <source>
        <strain evidence="2 4">LMG 26838</strain>
    </source>
</reference>
<accession>A0A839V3L2</accession>
<name>A0A839V3L2_9PROT</name>
<dbReference type="Proteomes" id="UP000565205">
    <property type="component" value="Unassembled WGS sequence"/>
</dbReference>
<proteinExistence type="predicted"/>
<dbReference type="EMBL" id="JACHXV010000018">
    <property type="protein sequence ID" value="MBB3175130.1"/>
    <property type="molecule type" value="Genomic_DNA"/>
</dbReference>
<comment type="caution">
    <text evidence="1">The sequence shown here is derived from an EMBL/GenBank/DDBJ whole genome shotgun (WGS) entry which is preliminary data.</text>
</comment>
<evidence type="ECO:0000313" key="2">
    <source>
        <dbReference type="EMBL" id="NVN31263.1"/>
    </source>
</evidence>
<gene>
    <name evidence="1" type="ORF">FHR90_002979</name>
    <name evidence="2" type="ORF">HUK83_13080</name>
</gene>
<dbReference type="RefSeq" id="WP_176625464.1">
    <property type="nucleotide sequence ID" value="NZ_JABXXQ010000326.1"/>
</dbReference>
<dbReference type="EMBL" id="JABXXQ010000326">
    <property type="protein sequence ID" value="NVN31263.1"/>
    <property type="molecule type" value="Genomic_DNA"/>
</dbReference>
<protein>
    <submittedName>
        <fullName evidence="1">Uncharacterized protein</fullName>
    </submittedName>
</protein>